<dbReference type="InterPro" id="IPR027951">
    <property type="entry name" value="Nepro_N"/>
</dbReference>
<proteinExistence type="predicted"/>
<evidence type="ECO:0000256" key="1">
    <source>
        <dbReference type="SAM" id="MobiDB-lite"/>
    </source>
</evidence>
<dbReference type="InterPro" id="IPR047205">
    <property type="entry name" value="RMP1"/>
</dbReference>
<dbReference type="GO" id="GO:0042134">
    <property type="term" value="F:rRNA primary transcript binding"/>
    <property type="evidence" value="ECO:0007669"/>
    <property type="project" value="InterPro"/>
</dbReference>
<dbReference type="Proteomes" id="UP000636479">
    <property type="component" value="Unassembled WGS sequence"/>
</dbReference>
<dbReference type="GeneID" id="59349457"/>
<sequence length="266" mass="30394">MQRHERVPDIGQILKAQLHPDVLPLVDASLRDLKLQSRALQPVLESFNDELLVLHQIFYRTKNQHRISLFWRRVTEIRRYAERVESLALLDLINSLRFSFFDQSQQQSAKLLKGSWTHLPEKPFVSFILKRISGSLVLLEKMTERLGYAYRSFSLAIQTGAFAQVLLTLSAISSRMAALVSALAEILSRSVETIQSLVDPNMNNGRRQQIQEDPQPDLHVDLPHEPAVGSRQVVVERITKVVHPPAANKPRRKKSKPRDEIDAIFG</sequence>
<name>A0A8H6SAX4_9AGAR</name>
<dbReference type="Pfam" id="PF14780">
    <property type="entry name" value="NEPRO_N"/>
    <property type="match status" value="1"/>
</dbReference>
<protein>
    <submittedName>
        <fullName evidence="3">DUF4477 domain-containing protein</fullName>
    </submittedName>
</protein>
<reference evidence="3" key="1">
    <citation type="submission" date="2020-05" db="EMBL/GenBank/DDBJ databases">
        <title>Mycena genomes resolve the evolution of fungal bioluminescence.</title>
        <authorList>
            <person name="Tsai I.J."/>
        </authorList>
    </citation>
    <scope>NUCLEOTIDE SEQUENCE</scope>
    <source>
        <strain evidence="3">171206Taipei</strain>
    </source>
</reference>
<keyword evidence="4" id="KW-1185">Reference proteome</keyword>
<dbReference type="GO" id="GO:0000466">
    <property type="term" value="P:maturation of 5.8S rRNA from tricistronic rRNA transcript (SSU-rRNA, 5.8S rRNA, LSU-rRNA)"/>
    <property type="evidence" value="ECO:0007669"/>
    <property type="project" value="TreeGrafter"/>
</dbReference>
<dbReference type="GO" id="GO:0000172">
    <property type="term" value="C:ribonuclease MRP complex"/>
    <property type="evidence" value="ECO:0007669"/>
    <property type="project" value="InterPro"/>
</dbReference>
<dbReference type="AlphaFoldDB" id="A0A8H6SAX4"/>
<feature type="region of interest" description="Disordered" evidence="1">
    <location>
        <begin position="243"/>
        <end position="266"/>
    </location>
</feature>
<organism evidence="3 4">
    <name type="scientific">Mycena indigotica</name>
    <dbReference type="NCBI Taxonomy" id="2126181"/>
    <lineage>
        <taxon>Eukaryota</taxon>
        <taxon>Fungi</taxon>
        <taxon>Dikarya</taxon>
        <taxon>Basidiomycota</taxon>
        <taxon>Agaricomycotina</taxon>
        <taxon>Agaricomycetes</taxon>
        <taxon>Agaricomycetidae</taxon>
        <taxon>Agaricales</taxon>
        <taxon>Marasmiineae</taxon>
        <taxon>Mycenaceae</taxon>
        <taxon>Mycena</taxon>
    </lineage>
</organism>
<gene>
    <name evidence="3" type="ORF">MIND_01035300</name>
</gene>
<dbReference type="PANTHER" id="PTHR37792">
    <property type="entry name" value="RIBONUCLEASE MRP PROTEIN SUBUNIT RMP1"/>
    <property type="match status" value="1"/>
</dbReference>
<evidence type="ECO:0000313" key="3">
    <source>
        <dbReference type="EMBL" id="KAF7294972.1"/>
    </source>
</evidence>
<feature type="domain" description="Nucleolus and neural progenitor protein-like N-terminal" evidence="2">
    <location>
        <begin position="44"/>
        <end position="185"/>
    </location>
</feature>
<dbReference type="PANTHER" id="PTHR37792:SF1">
    <property type="entry name" value="RIBONUCLEASE MRP PROTEIN SUBUNIT RMP1"/>
    <property type="match status" value="1"/>
</dbReference>
<dbReference type="RefSeq" id="XP_037216335.1">
    <property type="nucleotide sequence ID" value="XM_037366941.1"/>
</dbReference>
<evidence type="ECO:0000313" key="4">
    <source>
        <dbReference type="Proteomes" id="UP000636479"/>
    </source>
</evidence>
<feature type="compositionally biased region" description="Basic and acidic residues" evidence="1">
    <location>
        <begin position="257"/>
        <end position="266"/>
    </location>
</feature>
<dbReference type="OrthoDB" id="114080at2759"/>
<comment type="caution">
    <text evidence="3">The sequence shown here is derived from an EMBL/GenBank/DDBJ whole genome shotgun (WGS) entry which is preliminary data.</text>
</comment>
<dbReference type="EMBL" id="JACAZF010000009">
    <property type="protein sequence ID" value="KAF7294972.1"/>
    <property type="molecule type" value="Genomic_DNA"/>
</dbReference>
<accession>A0A8H6SAX4</accession>
<dbReference type="GO" id="GO:0000294">
    <property type="term" value="P:nuclear-transcribed mRNA catabolic process, RNase MRP-dependent"/>
    <property type="evidence" value="ECO:0007669"/>
    <property type="project" value="TreeGrafter"/>
</dbReference>
<evidence type="ECO:0000259" key="2">
    <source>
        <dbReference type="Pfam" id="PF14780"/>
    </source>
</evidence>